<keyword evidence="1" id="KW-1133">Transmembrane helix</keyword>
<evidence type="ECO:0008006" key="4">
    <source>
        <dbReference type="Google" id="ProtNLM"/>
    </source>
</evidence>
<evidence type="ECO:0000256" key="1">
    <source>
        <dbReference type="SAM" id="Phobius"/>
    </source>
</evidence>
<keyword evidence="1" id="KW-0472">Membrane</keyword>
<dbReference type="RefSeq" id="WP_186084712.1">
    <property type="nucleotide sequence ID" value="NZ_BMDB01000003.1"/>
</dbReference>
<keyword evidence="1" id="KW-0812">Transmembrane</keyword>
<gene>
    <name evidence="2" type="ORF">JEOSCH030_00229</name>
</gene>
<reference evidence="2 3" key="1">
    <citation type="submission" date="2020-07" db="EMBL/GenBank/DDBJ databases">
        <authorList>
            <person name="Criscuolo A."/>
        </authorList>
    </citation>
    <scope>NUCLEOTIDE SEQUENCE [LARGE SCALE GENOMIC DNA]</scope>
    <source>
        <strain evidence="3">CIP 111030</strain>
    </source>
</reference>
<comment type="caution">
    <text evidence="2">The sequence shown here is derived from an EMBL/GenBank/DDBJ whole genome shotgun (WGS) entry which is preliminary data.</text>
</comment>
<dbReference type="Pfam" id="PF05437">
    <property type="entry name" value="AzlD"/>
    <property type="match status" value="1"/>
</dbReference>
<feature type="transmembrane region" description="Helical" evidence="1">
    <location>
        <begin position="34"/>
        <end position="58"/>
    </location>
</feature>
<organism evidence="2 3">
    <name type="scientific">Phocicoccus schoeneichii</name>
    <dbReference type="NCBI Taxonomy" id="1812261"/>
    <lineage>
        <taxon>Bacteria</taxon>
        <taxon>Bacillati</taxon>
        <taxon>Bacillota</taxon>
        <taxon>Bacilli</taxon>
        <taxon>Bacillales</taxon>
        <taxon>Salinicoccaceae</taxon>
        <taxon>Phocicoccus</taxon>
    </lineage>
</organism>
<evidence type="ECO:0000313" key="2">
    <source>
        <dbReference type="EMBL" id="CAD2072216.1"/>
    </source>
</evidence>
<feature type="transmembrane region" description="Helical" evidence="1">
    <location>
        <begin position="65"/>
        <end position="98"/>
    </location>
</feature>
<dbReference type="Proteomes" id="UP000521032">
    <property type="component" value="Unassembled WGS sequence"/>
</dbReference>
<proteinExistence type="predicted"/>
<dbReference type="AlphaFoldDB" id="A0A6V7R4F9"/>
<protein>
    <recommendedName>
        <fullName evidence="4">Branched-chain amino acid transport protein (AzlD)</fullName>
    </recommendedName>
</protein>
<accession>A0A6V7R4F9</accession>
<sequence>MSVLVLILILTVVNVSIRVVPTFFVGKLELPENFVAFLNYIPIAALGVLVFPGILTAVETPTQGLLAGVFAAALGILRVPLFFIVVLSVAFVYVLMLLP</sequence>
<evidence type="ECO:0000313" key="3">
    <source>
        <dbReference type="Proteomes" id="UP000521032"/>
    </source>
</evidence>
<name>A0A6V7R4F9_9BACL</name>
<keyword evidence="3" id="KW-1185">Reference proteome</keyword>
<dbReference type="InterPro" id="IPR008407">
    <property type="entry name" value="Brnchd-chn_aa_trnsp_AzlD"/>
</dbReference>
<dbReference type="EMBL" id="CAJEWE010000004">
    <property type="protein sequence ID" value="CAD2072216.1"/>
    <property type="molecule type" value="Genomic_DNA"/>
</dbReference>